<evidence type="ECO:0000256" key="2">
    <source>
        <dbReference type="ARBA" id="ARBA00004286"/>
    </source>
</evidence>
<evidence type="ECO:0000256" key="3">
    <source>
        <dbReference type="ARBA" id="ARBA00006564"/>
    </source>
</evidence>
<name>A0ABP1GJX6_9CHLO</name>
<sequence>MTKWSQKCSRTPKRFAQVALGSAQNGHICKNAVRRLARKAGVKRMSGDVSTEARTALRSFLQGIIHDVVIITEHSRRQTATVMDVLLALKRRGRQLYGFGVPICLGASDTRRKRRRTLREANAEEEALRQAALGDLSAASPAMHPAKHPQAVPIVYQTPTTEVPLEAAPAKQQNGYYKELGPCTPDAGLDEEHAWRIRKALGAFSMSPAAQQLTIASTIPEVHARLQPFLGGTPCTVAQLRTMARRLGEDDSIEVYYDPTEDRLILD</sequence>
<dbReference type="EMBL" id="CAXHTA020000021">
    <property type="protein sequence ID" value="CAL5230008.1"/>
    <property type="molecule type" value="Genomic_DNA"/>
</dbReference>
<keyword evidence="6 8" id="KW-0539">Nucleus</keyword>
<comment type="subunit">
    <text evidence="8">The nucleosome is a histone octamer containing two molecules each of H2A, H2B, H3 and H4 assembled in one H3-H4 heterotetramer and two H2A-H2B heterodimers. The octamer wraps approximately 147 bp of DNA.</text>
</comment>
<keyword evidence="7 8" id="KW-0544">Nucleosome core</keyword>
<dbReference type="PRINTS" id="PR00623">
    <property type="entry name" value="HISTONEH4"/>
</dbReference>
<evidence type="ECO:0000313" key="9">
    <source>
        <dbReference type="EMBL" id="CAL5230008.1"/>
    </source>
</evidence>
<evidence type="ECO:0000256" key="4">
    <source>
        <dbReference type="ARBA" id="ARBA00022454"/>
    </source>
</evidence>
<dbReference type="InterPro" id="IPR009072">
    <property type="entry name" value="Histone-fold"/>
</dbReference>
<dbReference type="SUPFAM" id="SSF47113">
    <property type="entry name" value="Histone-fold"/>
    <property type="match status" value="1"/>
</dbReference>
<comment type="subcellular location">
    <subcellularLocation>
        <location evidence="2">Chromosome</location>
    </subcellularLocation>
    <subcellularLocation>
        <location evidence="1">Nucleus</location>
    </subcellularLocation>
</comment>
<keyword evidence="4 8" id="KW-0158">Chromosome</keyword>
<reference evidence="9 10" key="1">
    <citation type="submission" date="2024-06" db="EMBL/GenBank/DDBJ databases">
        <authorList>
            <person name="Kraege A."/>
            <person name="Thomma B."/>
        </authorList>
    </citation>
    <scope>NUCLEOTIDE SEQUENCE [LARGE SCALE GENOMIC DNA]</scope>
</reference>
<evidence type="ECO:0000313" key="10">
    <source>
        <dbReference type="Proteomes" id="UP001497392"/>
    </source>
</evidence>
<evidence type="ECO:0000256" key="8">
    <source>
        <dbReference type="RuleBase" id="RU000528"/>
    </source>
</evidence>
<evidence type="ECO:0000256" key="7">
    <source>
        <dbReference type="ARBA" id="ARBA00023269"/>
    </source>
</evidence>
<dbReference type="Proteomes" id="UP001497392">
    <property type="component" value="Unassembled WGS sequence"/>
</dbReference>
<organism evidence="9 10">
    <name type="scientific">Coccomyxa viridis</name>
    <dbReference type="NCBI Taxonomy" id="1274662"/>
    <lineage>
        <taxon>Eukaryota</taxon>
        <taxon>Viridiplantae</taxon>
        <taxon>Chlorophyta</taxon>
        <taxon>core chlorophytes</taxon>
        <taxon>Trebouxiophyceae</taxon>
        <taxon>Trebouxiophyceae incertae sedis</taxon>
        <taxon>Coccomyxaceae</taxon>
        <taxon>Coccomyxa</taxon>
    </lineage>
</organism>
<evidence type="ECO:0000256" key="6">
    <source>
        <dbReference type="ARBA" id="ARBA00023242"/>
    </source>
</evidence>
<evidence type="ECO:0000256" key="1">
    <source>
        <dbReference type="ARBA" id="ARBA00004123"/>
    </source>
</evidence>
<evidence type="ECO:0000256" key="5">
    <source>
        <dbReference type="ARBA" id="ARBA00023125"/>
    </source>
</evidence>
<comment type="function">
    <text evidence="8">Core component of nucleosome. Nucleosomes wrap and compact DNA into chromatin, limiting DNA accessibility to the cellular machineries which require DNA as a template. Histones thereby play a central role in transcription regulation, DNA repair, DNA replication and chromosomal stability. DNA accessibility is regulated via a complex set of post-translational modifications of histones, also called histone code, and nucleosome remodeling.</text>
</comment>
<dbReference type="Gene3D" id="1.10.20.10">
    <property type="entry name" value="Histone, subunit A"/>
    <property type="match status" value="1"/>
</dbReference>
<dbReference type="SMART" id="SM00417">
    <property type="entry name" value="H4"/>
    <property type="match status" value="1"/>
</dbReference>
<dbReference type="InterPro" id="IPR001951">
    <property type="entry name" value="Histone_H4"/>
</dbReference>
<keyword evidence="5 8" id="KW-0238">DNA-binding</keyword>
<comment type="caution">
    <text evidence="9">The sequence shown here is derived from an EMBL/GenBank/DDBJ whole genome shotgun (WGS) entry which is preliminary data.</text>
</comment>
<protein>
    <recommendedName>
        <fullName evidence="8">Histone H4</fullName>
    </recommendedName>
</protein>
<keyword evidence="10" id="KW-1185">Reference proteome</keyword>
<accession>A0ABP1GJX6</accession>
<proteinExistence type="inferred from homology"/>
<comment type="similarity">
    <text evidence="3 8">Belongs to the histone H4 family.</text>
</comment>
<dbReference type="PANTHER" id="PTHR10484">
    <property type="entry name" value="HISTONE H4"/>
    <property type="match status" value="1"/>
</dbReference>
<gene>
    <name evidence="9" type="primary">g13448</name>
    <name evidence="9" type="ORF">VP750_LOCUS11914</name>
</gene>
<dbReference type="CDD" id="cd22912">
    <property type="entry name" value="HFD_H4"/>
    <property type="match status" value="1"/>
</dbReference>